<dbReference type="Proteomes" id="UP001153331">
    <property type="component" value="Unassembled WGS sequence"/>
</dbReference>
<keyword evidence="2" id="KW-1185">Reference proteome</keyword>
<name>A0ACC2IA45_9PLEO</name>
<reference evidence="1" key="1">
    <citation type="submission" date="2022-11" db="EMBL/GenBank/DDBJ databases">
        <title>Genome Sequence of Boeremia exigua.</title>
        <authorList>
            <person name="Buettner E."/>
        </authorList>
    </citation>
    <scope>NUCLEOTIDE SEQUENCE</scope>
    <source>
        <strain evidence="1">CU02</strain>
    </source>
</reference>
<accession>A0ACC2IA45</accession>
<organism evidence="1 2">
    <name type="scientific">Boeremia exigua</name>
    <dbReference type="NCBI Taxonomy" id="749465"/>
    <lineage>
        <taxon>Eukaryota</taxon>
        <taxon>Fungi</taxon>
        <taxon>Dikarya</taxon>
        <taxon>Ascomycota</taxon>
        <taxon>Pezizomycotina</taxon>
        <taxon>Dothideomycetes</taxon>
        <taxon>Pleosporomycetidae</taxon>
        <taxon>Pleosporales</taxon>
        <taxon>Pleosporineae</taxon>
        <taxon>Didymellaceae</taxon>
        <taxon>Boeremia</taxon>
    </lineage>
</organism>
<gene>
    <name evidence="1" type="ORF">OPT61_g5526</name>
</gene>
<proteinExistence type="predicted"/>
<dbReference type="EMBL" id="JAPHNI010000358">
    <property type="protein sequence ID" value="KAJ8112011.1"/>
    <property type="molecule type" value="Genomic_DNA"/>
</dbReference>
<comment type="caution">
    <text evidence="1">The sequence shown here is derived from an EMBL/GenBank/DDBJ whole genome shotgun (WGS) entry which is preliminary data.</text>
</comment>
<protein>
    <submittedName>
        <fullName evidence="1">Uncharacterized protein</fullName>
    </submittedName>
</protein>
<evidence type="ECO:0000313" key="2">
    <source>
        <dbReference type="Proteomes" id="UP001153331"/>
    </source>
</evidence>
<evidence type="ECO:0000313" key="1">
    <source>
        <dbReference type="EMBL" id="KAJ8112011.1"/>
    </source>
</evidence>
<sequence>MLQLRARTARSHNGGSRPRPLPAKPSSLLSNYLSQRQEHNHQQAYFWIGVQPNRFSAAMDSDKVDLSGQPLPGATIPLDSNGAHSGDSEVKKRARSNSPNGEPAEAAVKRQKGVAPIKAEYLIHRTDAKIETMDRVVDDDAAEAADDRYQKGDARDGGGKGKKDKKNKKQKGGQNTSRTFGSSRDTLPLCSTRMLSNEFSPKECGFGDKCRFEHDLRKYLKEGRREDLSTFNGKCPIHEVKGYCHLGWKCRFVGSHSKERDTEDGRKELVLIEDSERTSTMVNLEDEVDVANVVSKDVKIGLAKRKVGTPRSDQYMKWIDSNKDNERAMFDSAAGDNEALKEEKEARRAEYVEAPFRPSEKRRLYYGPETPSLAPLTTQGNMPYRRLCVDLGCEITWSEMAMGMPLIQGERGEWALMKAHESEISPPKFLQKNTVVQGYDNASDMKFGAQIAANKPWLAAKTVEVLTDHCPKLRAIDLNCGCPINLVCEKGAGSALLDQDSKLESILRGMAYVSKETPITVKIRMGTKDNNPTATKLIRRLVLGGYEAVQSGKGTSGIAAITLHGRSKQQRYSRSADWSYIAECASLIKRLKSEKDAQTDTVAEADPRDLANGGHVYFIGNGDCYSHEDYYNNINNSGVDSVLIGRGALIKPWIFEEIEKGQYLDKSATERLAYIEKFAKYGLQTWGSDELGIGTTRRFLLEWLSFAHRYVPHGLLEHLPPNIQDRPPKFRGRNDLETLMASENYKDWIKLSEMFLGPAHPNFRFEPKHKSNAYEIEAEVVQAPQLEEAAMHGLLELSLQLLNFRGSSGAQKPIFDEQVAVRPTPTKTSGTPDYFITDDGHFAGPTQTGDAPYLAQTNIAPFVGVSYIPNAPLETQVPIANAEGRNIFQSLANLSPYFPNPRGFGVDEYAIPPGSNVTWLNMVHRHGSRYPEFSGDAAEMMLGKKLTSAAGKFTGHGALDFLNYWRWQLGGEILVPMGKQELFNSGTLHYYQYGHLYPNNGSKIVVRSTTQRRMFESAEYFIAGFFGLGWAQNATLELAIEAPGFNNTLAGYKQCNHSSWGMARDALMDWVNVYLVDAHKRFTDNITGDLDWTIADTYNAQALCAYETVGLGFSHWCGLFTYEEWEGYEYALDIGFTAGTAFASPVGRAIGIGYVEEVLARMQHHVIVDQSAQINITLDNNTSTFPVDQALNLDFSHDANIISILVAFGLTQFAEHLPTDAIKKDREFILSYIEPFAGRLDIEVIKAPAPVNPDRHAKEIYLDGKPTSYVHFILNQRTIPLGKSLKACGDRDDGWCDMETFLKVQKEQIELADYDNACFGDYEDPKYGDVTDGRPLRKE</sequence>